<proteinExistence type="predicted"/>
<reference evidence="2" key="1">
    <citation type="submission" date="2021-06" db="EMBL/GenBank/DDBJ databases">
        <title>Parelaphostrongylus tenuis whole genome reference sequence.</title>
        <authorList>
            <person name="Garwood T.J."/>
            <person name="Larsen P.A."/>
            <person name="Fountain-Jones N.M."/>
            <person name="Garbe J.R."/>
            <person name="Macchietto M.G."/>
            <person name="Kania S.A."/>
            <person name="Gerhold R.W."/>
            <person name="Richards J.E."/>
            <person name="Wolf T.M."/>
        </authorList>
    </citation>
    <scope>NUCLEOTIDE SEQUENCE</scope>
    <source>
        <strain evidence="2">MNPRO001-30</strain>
        <tissue evidence="2">Meninges</tissue>
    </source>
</reference>
<dbReference type="EMBL" id="JAHQIW010001032">
    <property type="protein sequence ID" value="KAJ1351221.1"/>
    <property type="molecule type" value="Genomic_DNA"/>
</dbReference>
<keyword evidence="1" id="KW-0812">Transmembrane</keyword>
<name>A0AAD5QLT4_PARTN</name>
<keyword evidence="1" id="KW-1133">Transmembrane helix</keyword>
<dbReference type="Proteomes" id="UP001196413">
    <property type="component" value="Unassembled WGS sequence"/>
</dbReference>
<organism evidence="2 3">
    <name type="scientific">Parelaphostrongylus tenuis</name>
    <name type="common">Meningeal worm</name>
    <dbReference type="NCBI Taxonomy" id="148309"/>
    <lineage>
        <taxon>Eukaryota</taxon>
        <taxon>Metazoa</taxon>
        <taxon>Ecdysozoa</taxon>
        <taxon>Nematoda</taxon>
        <taxon>Chromadorea</taxon>
        <taxon>Rhabditida</taxon>
        <taxon>Rhabditina</taxon>
        <taxon>Rhabditomorpha</taxon>
        <taxon>Strongyloidea</taxon>
        <taxon>Metastrongylidae</taxon>
        <taxon>Parelaphostrongylus</taxon>
    </lineage>
</organism>
<feature type="transmembrane region" description="Helical" evidence="1">
    <location>
        <begin position="31"/>
        <end position="50"/>
    </location>
</feature>
<keyword evidence="3" id="KW-1185">Reference proteome</keyword>
<gene>
    <name evidence="2" type="ORF">KIN20_007196</name>
</gene>
<sequence>MGLRAPTLQQGVQRVPSDIEVEDKKFEIRRLIPLFLTGIILGSLLGWAVALSSEDSTVEFSLLPRTSS</sequence>
<keyword evidence="1" id="KW-0472">Membrane</keyword>
<evidence type="ECO:0000256" key="1">
    <source>
        <dbReference type="SAM" id="Phobius"/>
    </source>
</evidence>
<accession>A0AAD5QLT4</accession>
<evidence type="ECO:0000313" key="2">
    <source>
        <dbReference type="EMBL" id="KAJ1351221.1"/>
    </source>
</evidence>
<evidence type="ECO:0000313" key="3">
    <source>
        <dbReference type="Proteomes" id="UP001196413"/>
    </source>
</evidence>
<comment type="caution">
    <text evidence="2">The sequence shown here is derived from an EMBL/GenBank/DDBJ whole genome shotgun (WGS) entry which is preliminary data.</text>
</comment>
<dbReference type="AlphaFoldDB" id="A0AAD5QLT4"/>
<protein>
    <submittedName>
        <fullName evidence="2">Uncharacterized protein</fullName>
    </submittedName>
</protein>